<evidence type="ECO:0000313" key="2">
    <source>
        <dbReference type="Proteomes" id="UP000600918"/>
    </source>
</evidence>
<gene>
    <name evidence="1" type="ORF">H0235_003164</name>
</gene>
<dbReference type="AlphaFoldDB" id="A0A834PBL9"/>
<accession>A0A834PBL9</accession>
<sequence length="125" mass="14242">MKIVRSRKAKHATPRDILQLLLIVPSRKSLKDELAGLSAPLWGLGDRTSIRFLSEWVLIGSEVENDANVSTINISFRYFSNLMELIPEKAPVRLQLLFHHFQERVFVLSKTRANKCGNTNLAINQ</sequence>
<proteinExistence type="predicted"/>
<reference evidence="1" key="1">
    <citation type="journal article" date="2020" name="G3 (Bethesda)">
        <title>High-Quality Assemblies for Three Invasive Social Wasps from the &lt;i&gt;Vespula&lt;/i&gt; Genus.</title>
        <authorList>
            <person name="Harrop T.W.R."/>
            <person name="Guhlin J."/>
            <person name="McLaughlin G.M."/>
            <person name="Permina E."/>
            <person name="Stockwell P."/>
            <person name="Gilligan J."/>
            <person name="Le Lec M.F."/>
            <person name="Gruber M.A.M."/>
            <person name="Quinn O."/>
            <person name="Lovegrove M."/>
            <person name="Duncan E.J."/>
            <person name="Remnant E.J."/>
            <person name="Van Eeckhoven J."/>
            <person name="Graham B."/>
            <person name="Knapp R.A."/>
            <person name="Langford K.W."/>
            <person name="Kronenberg Z."/>
            <person name="Press M.O."/>
            <person name="Eacker S.M."/>
            <person name="Wilson-Rankin E.E."/>
            <person name="Purcell J."/>
            <person name="Lester P.J."/>
            <person name="Dearden P.K."/>
        </authorList>
    </citation>
    <scope>NUCLEOTIDE SEQUENCE</scope>
    <source>
        <strain evidence="1">Volc-1</strain>
    </source>
</reference>
<comment type="caution">
    <text evidence="1">The sequence shown here is derived from an EMBL/GenBank/DDBJ whole genome shotgun (WGS) entry which is preliminary data.</text>
</comment>
<organism evidence="1 2">
    <name type="scientific">Vespula pensylvanica</name>
    <name type="common">Western yellow jacket</name>
    <name type="synonym">Wasp</name>
    <dbReference type="NCBI Taxonomy" id="30213"/>
    <lineage>
        <taxon>Eukaryota</taxon>
        <taxon>Metazoa</taxon>
        <taxon>Ecdysozoa</taxon>
        <taxon>Arthropoda</taxon>
        <taxon>Hexapoda</taxon>
        <taxon>Insecta</taxon>
        <taxon>Pterygota</taxon>
        <taxon>Neoptera</taxon>
        <taxon>Endopterygota</taxon>
        <taxon>Hymenoptera</taxon>
        <taxon>Apocrita</taxon>
        <taxon>Aculeata</taxon>
        <taxon>Vespoidea</taxon>
        <taxon>Vespidae</taxon>
        <taxon>Vespinae</taxon>
        <taxon>Vespula</taxon>
    </lineage>
</organism>
<protein>
    <submittedName>
        <fullName evidence="1">Uncharacterized protein</fullName>
    </submittedName>
</protein>
<keyword evidence="2" id="KW-1185">Reference proteome</keyword>
<evidence type="ECO:0000313" key="1">
    <source>
        <dbReference type="EMBL" id="KAF7434973.1"/>
    </source>
</evidence>
<name>A0A834PBL9_VESPE</name>
<dbReference type="EMBL" id="JACSDY010000002">
    <property type="protein sequence ID" value="KAF7434973.1"/>
    <property type="molecule type" value="Genomic_DNA"/>
</dbReference>
<dbReference type="Proteomes" id="UP000600918">
    <property type="component" value="Unassembled WGS sequence"/>
</dbReference>